<dbReference type="SUPFAM" id="SSF53850">
    <property type="entry name" value="Periplasmic binding protein-like II"/>
    <property type="match status" value="1"/>
</dbReference>
<keyword evidence="1" id="KW-0732">Signal</keyword>
<dbReference type="Proteomes" id="UP000236214">
    <property type="component" value="Unassembled WGS sequence"/>
</dbReference>
<organism evidence="2 3">
    <name type="scientific">Tetragenococcus halophilus subsp. halophilus</name>
    <dbReference type="NCBI Taxonomy" id="1513897"/>
    <lineage>
        <taxon>Bacteria</taxon>
        <taxon>Bacillati</taxon>
        <taxon>Bacillota</taxon>
        <taxon>Bacilli</taxon>
        <taxon>Lactobacillales</taxon>
        <taxon>Enterococcaceae</taxon>
        <taxon>Tetragenococcus</taxon>
    </lineage>
</organism>
<dbReference type="RefSeq" id="WP_014125490.1">
    <property type="nucleotide sequence ID" value="NZ_BAABQP010000045.1"/>
</dbReference>
<gene>
    <name evidence="2" type="ORF">TEHN7118_1655</name>
</gene>
<dbReference type="InterPro" id="IPR001638">
    <property type="entry name" value="Solute-binding_3/MltF_N"/>
</dbReference>
<dbReference type="CDD" id="cd00996">
    <property type="entry name" value="PBP2_AatB_like"/>
    <property type="match status" value="1"/>
</dbReference>
<accession>A0A2H6D1C3</accession>
<dbReference type="PROSITE" id="PS51257">
    <property type="entry name" value="PROKAR_LIPOPROTEIN"/>
    <property type="match status" value="1"/>
</dbReference>
<reference evidence="2 3" key="1">
    <citation type="submission" date="2016-05" db="EMBL/GenBank/DDBJ databases">
        <title>Whole genome sequencing of Tetragenococcus halophilus subsp. halophilus NISL 7118.</title>
        <authorList>
            <person name="Shiwa Y."/>
            <person name="Nishimura I."/>
            <person name="Yoshikawa H."/>
            <person name="Koyama Y."/>
            <person name="Oguma T."/>
        </authorList>
    </citation>
    <scope>NUCLEOTIDE SEQUENCE [LARGE SCALE GENOMIC DNA]</scope>
    <source>
        <strain evidence="2 3">NISL 7118</strain>
    </source>
</reference>
<dbReference type="Pfam" id="PF00497">
    <property type="entry name" value="SBP_bac_3"/>
    <property type="match status" value="1"/>
</dbReference>
<name>A0A2H6D1C3_TETHA</name>
<evidence type="ECO:0000313" key="2">
    <source>
        <dbReference type="EMBL" id="GBD68849.1"/>
    </source>
</evidence>
<evidence type="ECO:0000256" key="1">
    <source>
        <dbReference type="ARBA" id="ARBA00022729"/>
    </source>
</evidence>
<dbReference type="EMBL" id="BDEC01000071">
    <property type="protein sequence ID" value="GBD68849.1"/>
    <property type="molecule type" value="Genomic_DNA"/>
</dbReference>
<dbReference type="AlphaFoldDB" id="A0A2H6D1C3"/>
<evidence type="ECO:0000313" key="3">
    <source>
        <dbReference type="Proteomes" id="UP000236214"/>
    </source>
</evidence>
<dbReference type="PANTHER" id="PTHR35936:SF34">
    <property type="entry name" value="ABC TRANSPORTER EXTRACELLULAR-BINDING PROTEIN YCKB-RELATED"/>
    <property type="match status" value="1"/>
</dbReference>
<comment type="caution">
    <text evidence="2">The sequence shown here is derived from an EMBL/GenBank/DDBJ whole genome shotgun (WGS) entry which is preliminary data.</text>
</comment>
<dbReference type="PANTHER" id="PTHR35936">
    <property type="entry name" value="MEMBRANE-BOUND LYTIC MUREIN TRANSGLYCOSYLASE F"/>
    <property type="match status" value="1"/>
</dbReference>
<sequence>MKKLKGIVLGLASVFLLGACSSGGNEQADNDTENADVVIGLDDTFVPMGFRDDDGNLTGFDIELAKAVFALNDTEVAFQPIDWSMKENELNNETIDAIWNGYTQTPEREDEVAFSDPYMNNSQLLVTSKDSGINSVEEMDGKILGAQEGSSGYNSFNNDSEVLKDRVDSEDATLYDSFNEAFIDLESGRIDGLLIDRVYAEYYLNQNEKIDAFNLIETPYEDENFAVGVRPDDEELLQEINDGINELQENGEFAEISEKWFGEDVSMD</sequence>
<proteinExistence type="predicted"/>
<dbReference type="SMART" id="SM00062">
    <property type="entry name" value="PBPb"/>
    <property type="match status" value="1"/>
</dbReference>
<protein>
    <submittedName>
        <fullName evidence="2">Putative amino acid ABC transporter amino acid-binding protein</fullName>
    </submittedName>
</protein>
<keyword evidence="3" id="KW-1185">Reference proteome</keyword>
<dbReference type="GeneID" id="64054846"/>
<dbReference type="Gene3D" id="3.40.190.10">
    <property type="entry name" value="Periplasmic binding protein-like II"/>
    <property type="match status" value="2"/>
</dbReference>